<dbReference type="Gene3D" id="2.40.10.220">
    <property type="entry name" value="predicted glycosyltransferase like domains"/>
    <property type="match status" value="1"/>
</dbReference>
<evidence type="ECO:0000259" key="1">
    <source>
        <dbReference type="Pfam" id="PF07238"/>
    </source>
</evidence>
<reference evidence="3" key="2">
    <citation type="submission" date="2021-04" db="EMBL/GenBank/DDBJ databases">
        <authorList>
            <person name="Dong X."/>
        </authorList>
    </citation>
    <scope>NUCLEOTIDE SEQUENCE</scope>
    <source>
        <strain evidence="3">ZWT</strain>
    </source>
</reference>
<reference evidence="3" key="1">
    <citation type="journal article" date="2021" name="mSystems">
        <title>Bacteria and Archaea Synergistically Convert Glycine Betaine to Biogenic Methane in the Formosa Cold Seep of the South China Sea.</title>
        <authorList>
            <person name="Li L."/>
            <person name="Zhang W."/>
            <person name="Zhang S."/>
            <person name="Song L."/>
            <person name="Sun Q."/>
            <person name="Zhang H."/>
            <person name="Xiang H."/>
            <person name="Dong X."/>
        </authorList>
    </citation>
    <scope>NUCLEOTIDE SEQUENCE</scope>
    <source>
        <strain evidence="3">ZWT</strain>
    </source>
</reference>
<dbReference type="EMBL" id="JAGSOJ010000007">
    <property type="protein sequence ID" value="MCM1992666.1"/>
    <property type="molecule type" value="Genomic_DNA"/>
</dbReference>
<sequence length="212" mass="25123">MELSLNRRIEVFWQNEYYKSIVQDSRESTFVINIPMKGNAYLPISTGEKVEVYYYDKDDIYKFESTVISRENKGLPVLIMRNPKEYKKIQRRKDVRIPVTSSVRYMSVDRDYRLRRLDSATINGMKKTIVLDISGGGLRFKSNENLINKLLLVQINFDELDIMAKGQIVRCIYDETERVYDCGLRFTEIGTQEREKLISYIFKLMRQQIRKA</sequence>
<proteinExistence type="predicted"/>
<dbReference type="SUPFAM" id="SSF141371">
    <property type="entry name" value="PilZ domain-like"/>
    <property type="match status" value="1"/>
</dbReference>
<name>A0A9J6P710_9CLOT</name>
<comment type="caution">
    <text evidence="3">The sequence shown here is derived from an EMBL/GenBank/DDBJ whole genome shotgun (WGS) entry which is preliminary data.</text>
</comment>
<evidence type="ECO:0000313" key="3">
    <source>
        <dbReference type="EMBL" id="MCM1992666.1"/>
    </source>
</evidence>
<dbReference type="Proteomes" id="UP001056429">
    <property type="component" value="Unassembled WGS sequence"/>
</dbReference>
<dbReference type="Pfam" id="PF07238">
    <property type="entry name" value="PilZ"/>
    <property type="match status" value="1"/>
</dbReference>
<feature type="domain" description="PilZ" evidence="1">
    <location>
        <begin position="90"/>
        <end position="202"/>
    </location>
</feature>
<protein>
    <submittedName>
        <fullName evidence="3">PilZ domain-containing protein</fullName>
    </submittedName>
</protein>
<accession>A0A9J6P710</accession>
<keyword evidence="4" id="KW-1185">Reference proteome</keyword>
<dbReference type="InterPro" id="IPR009875">
    <property type="entry name" value="PilZ_domain"/>
</dbReference>
<dbReference type="AlphaFoldDB" id="A0A9J6P710"/>
<evidence type="ECO:0000259" key="2">
    <source>
        <dbReference type="Pfam" id="PF12945"/>
    </source>
</evidence>
<organism evidence="3 4">
    <name type="scientific">Oceanirhabdus seepicola</name>
    <dbReference type="NCBI Taxonomy" id="2828781"/>
    <lineage>
        <taxon>Bacteria</taxon>
        <taxon>Bacillati</taxon>
        <taxon>Bacillota</taxon>
        <taxon>Clostridia</taxon>
        <taxon>Eubacteriales</taxon>
        <taxon>Clostridiaceae</taxon>
        <taxon>Oceanirhabdus</taxon>
    </lineage>
</organism>
<dbReference type="Pfam" id="PF12945">
    <property type="entry name" value="PilZNR"/>
    <property type="match status" value="1"/>
</dbReference>
<dbReference type="GO" id="GO:0035438">
    <property type="term" value="F:cyclic-di-GMP binding"/>
    <property type="evidence" value="ECO:0007669"/>
    <property type="project" value="InterPro"/>
</dbReference>
<gene>
    <name evidence="3" type="ORF">KDK92_23365</name>
</gene>
<dbReference type="RefSeq" id="WP_250861839.1">
    <property type="nucleotide sequence ID" value="NZ_JAGSOJ010000007.1"/>
</dbReference>
<evidence type="ECO:0000313" key="4">
    <source>
        <dbReference type="Proteomes" id="UP001056429"/>
    </source>
</evidence>
<dbReference type="InterPro" id="IPR009926">
    <property type="entry name" value="T3SS_YcgR_PilZN"/>
</dbReference>
<feature type="domain" description="Type III secretion system flagellar brake protein YcgR PilZN" evidence="2">
    <location>
        <begin position="14"/>
        <end position="83"/>
    </location>
</feature>